<evidence type="ECO:0000256" key="1">
    <source>
        <dbReference type="SAM" id="Phobius"/>
    </source>
</evidence>
<feature type="transmembrane region" description="Helical" evidence="1">
    <location>
        <begin position="38"/>
        <end position="59"/>
    </location>
</feature>
<organism evidence="2">
    <name type="scientific">candidate division WS2 bacterium ADurb.Bin280</name>
    <dbReference type="NCBI Taxonomy" id="1852829"/>
    <lineage>
        <taxon>Bacteria</taxon>
        <taxon>candidate division WS2</taxon>
    </lineage>
</organism>
<protein>
    <submittedName>
        <fullName evidence="2">Uncharacterized protein</fullName>
    </submittedName>
</protein>
<proteinExistence type="predicted"/>
<evidence type="ECO:0000313" key="2">
    <source>
        <dbReference type="EMBL" id="OQA51967.1"/>
    </source>
</evidence>
<dbReference type="AlphaFoldDB" id="A0A1V5SBV4"/>
<name>A0A1V5SBV4_9BACT</name>
<feature type="transmembrane region" description="Helical" evidence="1">
    <location>
        <begin position="79"/>
        <end position="95"/>
    </location>
</feature>
<accession>A0A1V5SBV4</accession>
<sequence>MIRTIYFSILAFTLFVLGVFVVIVFNSSPLDSSNSVKVMFFIFSFLLALCLSFVSYLSFGYFKKISTSNIAIMQALRRSLEISLAVVGLMILSSLNVLNAVSAITFITTIILFEIFIINKKNHR</sequence>
<keyword evidence="1" id="KW-1133">Transmembrane helix</keyword>
<keyword evidence="1" id="KW-0812">Transmembrane</keyword>
<feature type="transmembrane region" description="Helical" evidence="1">
    <location>
        <begin position="101"/>
        <end position="118"/>
    </location>
</feature>
<feature type="transmembrane region" description="Helical" evidence="1">
    <location>
        <begin position="5"/>
        <end position="26"/>
    </location>
</feature>
<dbReference type="EMBL" id="MWBO01000054">
    <property type="protein sequence ID" value="OQA51967.1"/>
    <property type="molecule type" value="Genomic_DNA"/>
</dbReference>
<gene>
    <name evidence="2" type="ORF">BWY43_00723</name>
</gene>
<reference evidence="2" key="1">
    <citation type="submission" date="2017-02" db="EMBL/GenBank/DDBJ databases">
        <title>Delving into the versatile metabolic prowess of the omnipresent phylum Bacteroidetes.</title>
        <authorList>
            <person name="Nobu M.K."/>
            <person name="Mei R."/>
            <person name="Narihiro T."/>
            <person name="Kuroda K."/>
            <person name="Liu W.-T."/>
        </authorList>
    </citation>
    <scope>NUCLEOTIDE SEQUENCE</scope>
    <source>
        <strain evidence="2">ADurb.Bin280</strain>
    </source>
</reference>
<comment type="caution">
    <text evidence="2">The sequence shown here is derived from an EMBL/GenBank/DDBJ whole genome shotgun (WGS) entry which is preliminary data.</text>
</comment>
<keyword evidence="1" id="KW-0472">Membrane</keyword>
<dbReference type="Proteomes" id="UP000485367">
    <property type="component" value="Unassembled WGS sequence"/>
</dbReference>